<accession>A0AAE1YDV4</accession>
<evidence type="ECO:0000259" key="4">
    <source>
        <dbReference type="Pfam" id="PF00891"/>
    </source>
</evidence>
<dbReference type="GO" id="GO:0008171">
    <property type="term" value="F:O-methyltransferase activity"/>
    <property type="evidence" value="ECO:0007669"/>
    <property type="project" value="InterPro"/>
</dbReference>
<keyword evidence="1" id="KW-0489">Methyltransferase</keyword>
<dbReference type="AlphaFoldDB" id="A0AAE1YDV4"/>
<dbReference type="GO" id="GO:0032259">
    <property type="term" value="P:methylation"/>
    <property type="evidence" value="ECO:0007669"/>
    <property type="project" value="UniProtKB-KW"/>
</dbReference>
<comment type="caution">
    <text evidence="5">The sequence shown here is derived from an EMBL/GenBank/DDBJ whole genome shotgun (WGS) entry which is preliminary data.</text>
</comment>
<proteinExistence type="predicted"/>
<dbReference type="PANTHER" id="PTHR11746">
    <property type="entry name" value="O-METHYLTRANSFERASE"/>
    <property type="match status" value="1"/>
</dbReference>
<name>A0AAE1YDV4_9LAMI</name>
<dbReference type="InterPro" id="IPR001077">
    <property type="entry name" value="COMT_C"/>
</dbReference>
<evidence type="ECO:0000256" key="3">
    <source>
        <dbReference type="ARBA" id="ARBA00022691"/>
    </source>
</evidence>
<dbReference type="Gene3D" id="3.40.50.150">
    <property type="entry name" value="Vaccinia Virus protein VP39"/>
    <property type="match status" value="1"/>
</dbReference>
<evidence type="ECO:0000256" key="2">
    <source>
        <dbReference type="ARBA" id="ARBA00022679"/>
    </source>
</evidence>
<dbReference type="SUPFAM" id="SSF53335">
    <property type="entry name" value="S-adenosyl-L-methionine-dependent methyltransferases"/>
    <property type="match status" value="1"/>
</dbReference>
<evidence type="ECO:0000313" key="5">
    <source>
        <dbReference type="EMBL" id="KAK4428265.1"/>
    </source>
</evidence>
<dbReference type="InterPro" id="IPR029063">
    <property type="entry name" value="SAM-dependent_MTases_sf"/>
</dbReference>
<protein>
    <recommendedName>
        <fullName evidence="4">O-methyltransferase C-terminal domain-containing protein</fullName>
    </recommendedName>
</protein>
<organism evidence="5 6">
    <name type="scientific">Sesamum alatum</name>
    <dbReference type="NCBI Taxonomy" id="300844"/>
    <lineage>
        <taxon>Eukaryota</taxon>
        <taxon>Viridiplantae</taxon>
        <taxon>Streptophyta</taxon>
        <taxon>Embryophyta</taxon>
        <taxon>Tracheophyta</taxon>
        <taxon>Spermatophyta</taxon>
        <taxon>Magnoliopsida</taxon>
        <taxon>eudicotyledons</taxon>
        <taxon>Gunneridae</taxon>
        <taxon>Pentapetalae</taxon>
        <taxon>asterids</taxon>
        <taxon>lamiids</taxon>
        <taxon>Lamiales</taxon>
        <taxon>Pedaliaceae</taxon>
        <taxon>Sesamum</taxon>
    </lineage>
</organism>
<keyword evidence="6" id="KW-1185">Reference proteome</keyword>
<sequence length="138" mass="15625">MKVGKTLAANENSLSYAPYILQHHQDATMLAWLLVHEAMLDPSSDPFVKVRGECLFSYYGKKPEMYLLMKKAMFGASVPFMKAFLDGYNGFPGVETVVDVGGSSGDCLRMIMSKYQSIKKRCDFRFVGGCWKNTHNFW</sequence>
<dbReference type="EMBL" id="JACGWO010000004">
    <property type="protein sequence ID" value="KAK4428265.1"/>
    <property type="molecule type" value="Genomic_DNA"/>
</dbReference>
<reference evidence="5" key="2">
    <citation type="journal article" date="2024" name="Plant">
        <title>Genomic evolution and insights into agronomic trait innovations of Sesamum species.</title>
        <authorList>
            <person name="Miao H."/>
            <person name="Wang L."/>
            <person name="Qu L."/>
            <person name="Liu H."/>
            <person name="Sun Y."/>
            <person name="Le M."/>
            <person name="Wang Q."/>
            <person name="Wei S."/>
            <person name="Zheng Y."/>
            <person name="Lin W."/>
            <person name="Duan Y."/>
            <person name="Cao H."/>
            <person name="Xiong S."/>
            <person name="Wang X."/>
            <person name="Wei L."/>
            <person name="Li C."/>
            <person name="Ma Q."/>
            <person name="Ju M."/>
            <person name="Zhao R."/>
            <person name="Li G."/>
            <person name="Mu C."/>
            <person name="Tian Q."/>
            <person name="Mei H."/>
            <person name="Zhang T."/>
            <person name="Gao T."/>
            <person name="Zhang H."/>
        </authorList>
    </citation>
    <scope>NUCLEOTIDE SEQUENCE</scope>
    <source>
        <strain evidence="5">3651</strain>
    </source>
</reference>
<evidence type="ECO:0000313" key="6">
    <source>
        <dbReference type="Proteomes" id="UP001293254"/>
    </source>
</evidence>
<reference evidence="5" key="1">
    <citation type="submission" date="2020-06" db="EMBL/GenBank/DDBJ databases">
        <authorList>
            <person name="Li T."/>
            <person name="Hu X."/>
            <person name="Zhang T."/>
            <person name="Song X."/>
            <person name="Zhang H."/>
            <person name="Dai N."/>
            <person name="Sheng W."/>
            <person name="Hou X."/>
            <person name="Wei L."/>
        </authorList>
    </citation>
    <scope>NUCLEOTIDE SEQUENCE</scope>
    <source>
        <strain evidence="5">3651</strain>
        <tissue evidence="5">Leaf</tissue>
    </source>
</reference>
<dbReference type="InterPro" id="IPR016461">
    <property type="entry name" value="COMT-like"/>
</dbReference>
<dbReference type="Pfam" id="PF00891">
    <property type="entry name" value="Methyltransf_2"/>
    <property type="match status" value="1"/>
</dbReference>
<dbReference type="PROSITE" id="PS51683">
    <property type="entry name" value="SAM_OMT_II"/>
    <property type="match status" value="1"/>
</dbReference>
<keyword evidence="2" id="KW-0808">Transferase</keyword>
<feature type="domain" description="O-methyltransferase C-terminal" evidence="4">
    <location>
        <begin position="36"/>
        <end position="119"/>
    </location>
</feature>
<dbReference type="Proteomes" id="UP001293254">
    <property type="component" value="Unassembled WGS sequence"/>
</dbReference>
<gene>
    <name evidence="5" type="ORF">Salat_1126100</name>
</gene>
<evidence type="ECO:0000256" key="1">
    <source>
        <dbReference type="ARBA" id="ARBA00022603"/>
    </source>
</evidence>
<keyword evidence="3" id="KW-0949">S-adenosyl-L-methionine</keyword>